<evidence type="ECO:0000256" key="2">
    <source>
        <dbReference type="ARBA" id="ARBA00021982"/>
    </source>
</evidence>
<dbReference type="GO" id="GO:0005829">
    <property type="term" value="C:cytosol"/>
    <property type="evidence" value="ECO:0007669"/>
    <property type="project" value="TreeGrafter"/>
</dbReference>
<comment type="function">
    <text evidence="8">This protein is involved in the repair of mismatches in DNA. It is possible that it carries out the mismatch recognition step. This protein has a weak ATPase activity.</text>
</comment>
<dbReference type="GO" id="GO:0005524">
    <property type="term" value="F:ATP binding"/>
    <property type="evidence" value="ECO:0007669"/>
    <property type="project" value="UniProtKB-UniRule"/>
</dbReference>
<evidence type="ECO:0000256" key="3">
    <source>
        <dbReference type="ARBA" id="ARBA00022741"/>
    </source>
</evidence>
<dbReference type="KEGG" id="lfc:LFE_1562"/>
<evidence type="ECO:0000256" key="5">
    <source>
        <dbReference type="ARBA" id="ARBA00022840"/>
    </source>
</evidence>
<dbReference type="NCBIfam" id="TIGR01070">
    <property type="entry name" value="mutS1"/>
    <property type="match status" value="1"/>
</dbReference>
<dbReference type="EMBL" id="AP012342">
    <property type="protein sequence ID" value="BAM07244.1"/>
    <property type="molecule type" value="Genomic_DNA"/>
</dbReference>
<dbReference type="InterPro" id="IPR007861">
    <property type="entry name" value="DNA_mismatch_repair_MutS_clamp"/>
</dbReference>
<dbReference type="PATRIC" id="fig|1162668.3.peg.1853"/>
<evidence type="ECO:0000256" key="9">
    <source>
        <dbReference type="NCBIfam" id="TIGR01070"/>
    </source>
</evidence>
<reference evidence="12" key="2">
    <citation type="submission" date="2012-03" db="EMBL/GenBank/DDBJ databases">
        <title>The complete genome sequence of the pioneer microbe on fresh volcanic deposit, Leptospirillum ferrooxidans strain C2-3.</title>
        <authorList>
            <person name="Fujimura R."/>
            <person name="Sato Y."/>
            <person name="Nishizawa T."/>
            <person name="Nanba K."/>
            <person name="Oshima K."/>
            <person name="Hattori M."/>
            <person name="Kamijo T."/>
            <person name="Ohta H."/>
        </authorList>
    </citation>
    <scope>NUCLEOTIDE SEQUENCE [LARGE SCALE GENOMIC DNA]</scope>
    <source>
        <strain evidence="12">C2-3</strain>
    </source>
</reference>
<dbReference type="InterPro" id="IPR005748">
    <property type="entry name" value="DNA_mismatch_repair_MutS"/>
</dbReference>
<proteinExistence type="inferred from homology"/>
<sequence length="845" mass="94211">MVKGIMDTEEMASQKRWVYPDTPLFRQYQGLREKAGEALLFFRLGDFYELFGDQAVEVSRVLGLTLTSRDRNKSNPLPMCGIPARSLELYLPRLVSLGYRIAISEQTQPDLESDGMFAREIVRIVTRSTLIEDPSLEGGQTKNGVCIVRMDESVAISSLDLSSGHLAVFEPQNKGDLDAILDWMASKSPVEILIADNELSVALSGIDHQRMSPSEIPLTELLDVLPQGFEFPVLSPASERALSTLISYVASLKAGIIHHLTGVTVEKTVGTLVIDRASIRHLDLVPDQEDRKKNGSLLEVLDQSRSSLGSRMLRRWVLAPLSDRETILLRQWIVKRMDENPRWADRIGDILGSTGDIERILGRIGMKGRLPRDLGGIRDGIQGAIELAKMPEWTELLPDHKRDASIEILSAMVLRLSGALVDDPPVSCGESPVIRDGFDAELDGYRHFEREGDQDLLKIEERERRSTGIDTLRIRYNQVAGYYIEVTKGQVSKVPSHYFRKQTLTGVERYTLPELMDFEQRIAESRSRAQQREFALLDELTTLVLSLSAQIQRMAEFLGTVDALLSFARVGKKRQYVLPSFSMDGAMSITNGRHPIVEARLMSGTFMPNDTNLGSGTFVLLTGPNMAGKSTYMRQLALIQIMAQMGAPVPADSAVLPIVDRILTRVGANDHILEGESTFMVEMKEVARVLRDATSKTLVILDEVGRGTATFDGMAIAWAVSEYIHDHIRSMTLFATHYHELHALTEKGQRFLNQSVAVRIEGGKIFFPHRISSGHSSKSYGIDVAKLAGVPEVVIERATRILEHWNRQKPFKAISDGLSQLPEKDSGALPLFNWKVRSDKPTQSS</sequence>
<dbReference type="Pfam" id="PF05190">
    <property type="entry name" value="MutS_IV"/>
    <property type="match status" value="1"/>
</dbReference>
<dbReference type="SUPFAM" id="SSF53150">
    <property type="entry name" value="DNA repair protein MutS, domain II"/>
    <property type="match status" value="1"/>
</dbReference>
<dbReference type="AlphaFoldDB" id="I0IPP5"/>
<protein>
    <recommendedName>
        <fullName evidence="2 9">DNA mismatch repair protein MutS</fullName>
    </recommendedName>
</protein>
<dbReference type="SUPFAM" id="SSF52540">
    <property type="entry name" value="P-loop containing nucleoside triphosphate hydrolases"/>
    <property type="match status" value="1"/>
</dbReference>
<dbReference type="GO" id="GO:0006298">
    <property type="term" value="P:mismatch repair"/>
    <property type="evidence" value="ECO:0007669"/>
    <property type="project" value="UniProtKB-UniRule"/>
</dbReference>
<dbReference type="Gene3D" id="3.40.50.300">
    <property type="entry name" value="P-loop containing nucleotide triphosphate hydrolases"/>
    <property type="match status" value="1"/>
</dbReference>
<dbReference type="Pfam" id="PF01624">
    <property type="entry name" value="MutS_I"/>
    <property type="match status" value="1"/>
</dbReference>
<dbReference type="Gene3D" id="3.40.1170.10">
    <property type="entry name" value="DNA repair protein MutS, domain I"/>
    <property type="match status" value="1"/>
</dbReference>
<dbReference type="PIRSF" id="PIRSF037677">
    <property type="entry name" value="DNA_mis_repair_Msh6"/>
    <property type="match status" value="1"/>
</dbReference>
<keyword evidence="4" id="KW-0227">DNA damage</keyword>
<dbReference type="STRING" id="1162668.LFE_1562"/>
<dbReference type="Pfam" id="PF05192">
    <property type="entry name" value="MutS_III"/>
    <property type="match status" value="1"/>
</dbReference>
<evidence type="ECO:0000256" key="7">
    <source>
        <dbReference type="ARBA" id="ARBA00023204"/>
    </source>
</evidence>
<dbReference type="NCBIfam" id="NF003810">
    <property type="entry name" value="PRK05399.1"/>
    <property type="match status" value="1"/>
</dbReference>
<evidence type="ECO:0000256" key="6">
    <source>
        <dbReference type="ARBA" id="ARBA00023125"/>
    </source>
</evidence>
<dbReference type="GO" id="GO:0030983">
    <property type="term" value="F:mismatched DNA binding"/>
    <property type="evidence" value="ECO:0007669"/>
    <property type="project" value="InterPro"/>
</dbReference>
<dbReference type="Pfam" id="PF00488">
    <property type="entry name" value="MutS_V"/>
    <property type="match status" value="1"/>
</dbReference>
<reference evidence="11 12" key="1">
    <citation type="journal article" date="2012" name="J. Bacteriol.">
        <title>Complete Genome Sequence of Leptospirillum ferrooxidans Strain C2-3, Isolated from a Fresh Volcanic Ash Deposit on the Island of Miyake, Japan.</title>
        <authorList>
            <person name="Fujimura R."/>
            <person name="Sato Y."/>
            <person name="Nishizawa T."/>
            <person name="Oshima K."/>
            <person name="Kim S.-W."/>
            <person name="Hattori M."/>
            <person name="Kamijo T."/>
            <person name="Ohta H."/>
        </authorList>
    </citation>
    <scope>NUCLEOTIDE SEQUENCE [LARGE SCALE GENOMIC DNA]</scope>
    <source>
        <strain evidence="11 12">C2-3</strain>
    </source>
</reference>
<dbReference type="InterPro" id="IPR007695">
    <property type="entry name" value="DNA_mismatch_repair_MutS-lik_N"/>
</dbReference>
<gene>
    <name evidence="11" type="primary">mutS</name>
    <name evidence="11" type="ordered locus">LFE_1562</name>
</gene>
<dbReference type="PANTHER" id="PTHR11361">
    <property type="entry name" value="DNA MISMATCH REPAIR PROTEIN MUTS FAMILY MEMBER"/>
    <property type="match status" value="1"/>
</dbReference>
<dbReference type="Proteomes" id="UP000007382">
    <property type="component" value="Chromosome"/>
</dbReference>
<evidence type="ECO:0000313" key="12">
    <source>
        <dbReference type="Proteomes" id="UP000007382"/>
    </source>
</evidence>
<dbReference type="InterPro" id="IPR036187">
    <property type="entry name" value="DNA_mismatch_repair_MutS_sf"/>
</dbReference>
<dbReference type="InterPro" id="IPR045076">
    <property type="entry name" value="MutS"/>
</dbReference>
<evidence type="ECO:0000256" key="8">
    <source>
        <dbReference type="ARBA" id="ARBA00024647"/>
    </source>
</evidence>
<evidence type="ECO:0000256" key="4">
    <source>
        <dbReference type="ARBA" id="ARBA00022763"/>
    </source>
</evidence>
<keyword evidence="6" id="KW-0238">DNA-binding</keyword>
<dbReference type="SUPFAM" id="SSF55271">
    <property type="entry name" value="DNA repair protein MutS, domain I"/>
    <property type="match status" value="1"/>
</dbReference>
<name>I0IPP5_LEPFC</name>
<dbReference type="InterPro" id="IPR027417">
    <property type="entry name" value="P-loop_NTPase"/>
</dbReference>
<dbReference type="PANTHER" id="PTHR11361:SF34">
    <property type="entry name" value="DNA MISMATCH REPAIR PROTEIN MSH1, MITOCHONDRIAL"/>
    <property type="match status" value="1"/>
</dbReference>
<organism evidence="11 12">
    <name type="scientific">Leptospirillum ferrooxidans (strain C2-3)</name>
    <dbReference type="NCBI Taxonomy" id="1162668"/>
    <lineage>
        <taxon>Bacteria</taxon>
        <taxon>Pseudomonadati</taxon>
        <taxon>Nitrospirota</taxon>
        <taxon>Nitrospiria</taxon>
        <taxon>Nitrospirales</taxon>
        <taxon>Nitrospiraceae</taxon>
        <taxon>Leptospirillum</taxon>
    </lineage>
</organism>
<keyword evidence="3" id="KW-0547">Nucleotide-binding</keyword>
<dbReference type="SMART" id="SM00534">
    <property type="entry name" value="MUTSac"/>
    <property type="match status" value="1"/>
</dbReference>
<keyword evidence="5" id="KW-0067">ATP-binding</keyword>
<keyword evidence="12" id="KW-1185">Reference proteome</keyword>
<dbReference type="Gene3D" id="1.10.1420.10">
    <property type="match status" value="2"/>
</dbReference>
<dbReference type="InterPro" id="IPR017261">
    <property type="entry name" value="DNA_mismatch_repair_MutS/MSH"/>
</dbReference>
<dbReference type="InterPro" id="IPR007696">
    <property type="entry name" value="DNA_mismatch_repair_MutS_core"/>
</dbReference>
<comment type="similarity">
    <text evidence="1">Belongs to the DNA mismatch repair MutS family.</text>
</comment>
<keyword evidence="7" id="KW-0234">DNA repair</keyword>
<evidence type="ECO:0000259" key="10">
    <source>
        <dbReference type="PROSITE" id="PS00486"/>
    </source>
</evidence>
<evidence type="ECO:0000256" key="1">
    <source>
        <dbReference type="ARBA" id="ARBA00006271"/>
    </source>
</evidence>
<dbReference type="PROSITE" id="PS00486">
    <property type="entry name" value="DNA_MISMATCH_REPAIR_2"/>
    <property type="match status" value="1"/>
</dbReference>
<feature type="domain" description="DNA mismatch repair proteins mutS family" evidence="10">
    <location>
        <begin position="697"/>
        <end position="713"/>
    </location>
</feature>
<dbReference type="SMART" id="SM00533">
    <property type="entry name" value="MUTSd"/>
    <property type="match status" value="1"/>
</dbReference>
<evidence type="ECO:0000313" key="11">
    <source>
        <dbReference type="EMBL" id="BAM07244.1"/>
    </source>
</evidence>
<dbReference type="Gene3D" id="3.30.420.110">
    <property type="entry name" value="MutS, connector domain"/>
    <property type="match status" value="1"/>
</dbReference>
<dbReference type="GO" id="GO:0140664">
    <property type="term" value="F:ATP-dependent DNA damage sensor activity"/>
    <property type="evidence" value="ECO:0007669"/>
    <property type="project" value="InterPro"/>
</dbReference>
<dbReference type="InterPro" id="IPR000432">
    <property type="entry name" value="DNA_mismatch_repair_MutS_C"/>
</dbReference>
<dbReference type="HOGENOM" id="CLU_002472_1_3_0"/>
<dbReference type="SUPFAM" id="SSF48334">
    <property type="entry name" value="DNA repair protein MutS, domain III"/>
    <property type="match status" value="1"/>
</dbReference>
<accession>I0IPP5</accession>
<dbReference type="InterPro" id="IPR036678">
    <property type="entry name" value="MutS_con_dom_sf"/>
</dbReference>
<dbReference type="eggNOG" id="COG0249">
    <property type="taxonomic scope" value="Bacteria"/>
</dbReference>
<dbReference type="InterPro" id="IPR016151">
    <property type="entry name" value="DNA_mismatch_repair_MutS_N"/>
</dbReference>